<proteinExistence type="predicted"/>
<dbReference type="PANTHER" id="PTHR45661:SF3">
    <property type="entry name" value="IG-LIKE DOMAIN-CONTAINING PROTEIN"/>
    <property type="match status" value="1"/>
</dbReference>
<evidence type="ECO:0000256" key="2">
    <source>
        <dbReference type="SAM" id="Phobius"/>
    </source>
</evidence>
<keyword evidence="2" id="KW-1133">Transmembrane helix</keyword>
<feature type="compositionally biased region" description="Low complexity" evidence="1">
    <location>
        <begin position="969"/>
        <end position="988"/>
    </location>
</feature>
<comment type="caution">
    <text evidence="3">The sequence shown here is derived from an EMBL/GenBank/DDBJ whole genome shotgun (WGS) entry which is preliminary data.</text>
</comment>
<dbReference type="InterPro" id="IPR032675">
    <property type="entry name" value="LRR_dom_sf"/>
</dbReference>
<evidence type="ECO:0000256" key="1">
    <source>
        <dbReference type="SAM" id="MobiDB-lite"/>
    </source>
</evidence>
<gene>
    <name evidence="3" type="ORF">NND69_00995</name>
</gene>
<organism evidence="3 4">
    <name type="scientific">Parvimonas micra</name>
    <dbReference type="NCBI Taxonomy" id="33033"/>
    <lineage>
        <taxon>Bacteria</taxon>
        <taxon>Bacillati</taxon>
        <taxon>Bacillota</taxon>
        <taxon>Tissierellia</taxon>
        <taxon>Tissierellales</taxon>
        <taxon>Peptoniphilaceae</taxon>
        <taxon>Parvimonas</taxon>
    </lineage>
</organism>
<keyword evidence="2" id="KW-0812">Transmembrane</keyword>
<feature type="region of interest" description="Disordered" evidence="1">
    <location>
        <begin position="964"/>
        <end position="998"/>
    </location>
</feature>
<dbReference type="Proteomes" id="UP001141458">
    <property type="component" value="Unassembled WGS sequence"/>
</dbReference>
<dbReference type="SUPFAM" id="SSF52058">
    <property type="entry name" value="L domain-like"/>
    <property type="match status" value="1"/>
</dbReference>
<dbReference type="RefSeq" id="WP_269720360.1">
    <property type="nucleotide sequence ID" value="NZ_CP101408.1"/>
</dbReference>
<name>A0A9X3K921_9FIRM</name>
<protein>
    <submittedName>
        <fullName evidence="3">Leucine-rich repeat domain-containing protein</fullName>
    </submittedName>
</protein>
<sequence length="1030" mass="117298">MKIKRILKIFMVFLFVFSLLIPKFLSTNTHTVTANDNGINDEWTIDDFIIENDTIYGFSKKGAEKLKKNGKVILPTEKNGVKITKVASFAFHPDKKKEIEDYIGREGKNGEKNNKDVDGNEIRNIGESFNNTLIKSVTIPDGYEYIGQDAFDFNESLNELKLASTITRISDYAFAHIALDKSLELPIELKTLGDSAFMESQITGSLVLPEKLESLGERTFKNNKISNIEFKGKKISELGEKVFEDNRIESINIPNSIKKIASDAFNGNYGNEEYNYIVTLWTEHKNNPNKLFGASFYVDPSDDLKVKKPEINYKIWENVDFKINKNVIEGFSNRGLLKVKKNKNLKIPSEHNGIKLTQIADDAFRNINFRNESLKKYDLESVTLPNSIEKIGNFAFQSNYITELDVQDCENLTEIGKGAFMNNKISTLNLNDHLKLIDDAAFHINNLEFVFIPKNVEKIGISAFRNNKINMLLMNSEKLSEIGEMAFLGNAIAQVDLTQTPNLKTIGVQAFAGNLITSVNLPYGVEEIREEAFRKNSIKEVAFPNSLKKIAFNSFDENPGNLEYKKVLVEITGGNINKIPDGNNFIVNKNTLAKDRTELKKTIEKIDSLKLDEFQEKTKKLFLDIKKEGELLLEKTNLREGEMLKYIFETNFLIDRSDIDILLKKAKKSLSNGDEKSKKLLEDKINYAEKSYNNSALDTRKLKRLKKELKFLTDLVNGEGEISKTVMLQGHHKLNSPLPIPSYHIGVNVYFDKNGKILYVLDMSYNIGKGTLNQYGTEVENVDEDNEGYHKLALDTLSDYEGLNYKEILSGNVDSIGNILKVEKAKYHREGMFEAIKDACKDYKEKVIRNEEYDITVVSLEETKFTNLKLSVKKINSDSIKNLRNNVLNAFDIQFKNLNDKKVDMTGKFKVILNKKFSDVKAVYHLSESGELTSCKFSQTKETVSFETTHFSKYIIEYNKTKEKNSEGNNSDLENNRNNNISRNDTNTKANTKNMGNKLPQTSIEKSSILAVFLSIVVSIFIFVKSRKYN</sequence>
<dbReference type="InterPro" id="IPR053139">
    <property type="entry name" value="Surface_bspA-like"/>
</dbReference>
<evidence type="ECO:0000313" key="4">
    <source>
        <dbReference type="Proteomes" id="UP001141458"/>
    </source>
</evidence>
<accession>A0A9X3K921</accession>
<keyword evidence="2" id="KW-0472">Membrane</keyword>
<reference evidence="3" key="1">
    <citation type="submission" date="2022-07" db="EMBL/GenBank/DDBJ databases">
        <title>Parvimonas micra travels from the subgingival sulcus of the human oral cavity to the colorectal adenocarcinoma.</title>
        <authorList>
            <person name="Conde-Perez K."/>
            <person name="Buetas E."/>
            <person name="Aja-Macaya P."/>
            <person name="Martin-De Arribas E."/>
            <person name="Iglesias-Corras I."/>
            <person name="Trigo-Tasende N."/>
            <person name="Nasser-Ali M."/>
            <person name="Estevez L.S."/>
            <person name="Rumbo-Feal S."/>
            <person name="Otero-Alen B."/>
            <person name="Noguera J.F."/>
            <person name="Concha A."/>
            <person name="Pardinas-Lopez S."/>
            <person name="Carda-Dieguez M."/>
            <person name="Gomez-Randulfe I."/>
            <person name="Martinez-Lago N."/>
            <person name="Ladra S."/>
            <person name="Aparicio L.A."/>
            <person name="Bou G."/>
            <person name="Mira A."/>
            <person name="Vallejo J.A."/>
            <person name="Poza M."/>
        </authorList>
    </citation>
    <scope>NUCLEOTIDE SEQUENCE</scope>
    <source>
        <strain evidence="3">PM79KC-AC-4</strain>
    </source>
</reference>
<dbReference type="EMBL" id="JANDZV010000001">
    <property type="protein sequence ID" value="MCZ7406949.1"/>
    <property type="molecule type" value="Genomic_DNA"/>
</dbReference>
<dbReference type="Pfam" id="PF13306">
    <property type="entry name" value="LRR_5"/>
    <property type="match status" value="2"/>
</dbReference>
<evidence type="ECO:0000313" key="3">
    <source>
        <dbReference type="EMBL" id="MCZ7406949.1"/>
    </source>
</evidence>
<feature type="compositionally biased region" description="Polar residues" evidence="1">
    <location>
        <begin position="989"/>
        <end position="998"/>
    </location>
</feature>
<feature type="transmembrane region" description="Helical" evidence="2">
    <location>
        <begin position="1007"/>
        <end position="1024"/>
    </location>
</feature>
<dbReference type="Gene3D" id="3.80.10.10">
    <property type="entry name" value="Ribonuclease Inhibitor"/>
    <property type="match status" value="4"/>
</dbReference>
<dbReference type="AlphaFoldDB" id="A0A9X3K921"/>
<dbReference type="InterPro" id="IPR026906">
    <property type="entry name" value="LRR_5"/>
</dbReference>
<dbReference type="PANTHER" id="PTHR45661">
    <property type="entry name" value="SURFACE ANTIGEN"/>
    <property type="match status" value="1"/>
</dbReference>